<dbReference type="KEGG" id="slr:L21SP2_1865"/>
<evidence type="ECO:0000313" key="2">
    <source>
        <dbReference type="EMBL" id="AHC15238.1"/>
    </source>
</evidence>
<dbReference type="eggNOG" id="COG2214">
    <property type="taxonomic scope" value="Bacteria"/>
</dbReference>
<dbReference type="PRINTS" id="PR00625">
    <property type="entry name" value="JDOMAIN"/>
</dbReference>
<dbReference type="HOGENOM" id="CLU_1000924_0_0_12"/>
<dbReference type="InterPro" id="IPR001623">
    <property type="entry name" value="DnaJ_domain"/>
</dbReference>
<dbReference type="SUPFAM" id="SSF48452">
    <property type="entry name" value="TPR-like"/>
    <property type="match status" value="1"/>
</dbReference>
<dbReference type="SMART" id="SM00271">
    <property type="entry name" value="DnaJ"/>
    <property type="match status" value="1"/>
</dbReference>
<dbReference type="PANTHER" id="PTHR44825">
    <property type="match status" value="1"/>
</dbReference>
<keyword evidence="3" id="KW-1185">Reference proteome</keyword>
<dbReference type="CDD" id="cd06257">
    <property type="entry name" value="DnaJ"/>
    <property type="match status" value="1"/>
</dbReference>
<name>V5WHF0_9SPIO</name>
<dbReference type="RefSeq" id="WP_024268155.1">
    <property type="nucleotide sequence ID" value="NC_023035.1"/>
</dbReference>
<dbReference type="InterPro" id="IPR036869">
    <property type="entry name" value="J_dom_sf"/>
</dbReference>
<feature type="domain" description="J" evidence="1">
    <location>
        <begin position="9"/>
        <end position="74"/>
    </location>
</feature>
<evidence type="ECO:0000259" key="1">
    <source>
        <dbReference type="PROSITE" id="PS50076"/>
    </source>
</evidence>
<gene>
    <name evidence="2" type="ORF">L21SP2_1865</name>
</gene>
<dbReference type="PANTHER" id="PTHR44825:SF1">
    <property type="entry name" value="DNAJ HOMOLOG SUBFAMILY C MEMBER 4"/>
    <property type="match status" value="1"/>
</dbReference>
<evidence type="ECO:0000313" key="3">
    <source>
        <dbReference type="Proteomes" id="UP000018680"/>
    </source>
</evidence>
<dbReference type="Proteomes" id="UP000018680">
    <property type="component" value="Chromosome"/>
</dbReference>
<organism evidence="2 3">
    <name type="scientific">Salinispira pacifica</name>
    <dbReference type="NCBI Taxonomy" id="1307761"/>
    <lineage>
        <taxon>Bacteria</taxon>
        <taxon>Pseudomonadati</taxon>
        <taxon>Spirochaetota</taxon>
        <taxon>Spirochaetia</taxon>
        <taxon>Spirochaetales</taxon>
        <taxon>Spirochaetaceae</taxon>
        <taxon>Salinispira</taxon>
    </lineage>
</organism>
<accession>V5WHF0</accession>
<dbReference type="SUPFAM" id="SSF46565">
    <property type="entry name" value="Chaperone J-domain"/>
    <property type="match status" value="1"/>
</dbReference>
<dbReference type="PROSITE" id="PS50076">
    <property type="entry name" value="DNAJ_2"/>
    <property type="match status" value="1"/>
</dbReference>
<dbReference type="Pfam" id="PF00226">
    <property type="entry name" value="DnaJ"/>
    <property type="match status" value="1"/>
</dbReference>
<dbReference type="InterPro" id="IPR011990">
    <property type="entry name" value="TPR-like_helical_dom_sf"/>
</dbReference>
<proteinExistence type="predicted"/>
<sequence>MDYVDGFPDYYKLLQIDPDADSQGIKRAFRRRAKEIHPDTGNSSPKALAAMRELLSAYETLIDQGLRREYDIRYRQVFPSGGFDYREFLLSREEDLDSQGKLIFFDLLHAHEREAVDLYDTLVREKKFDLSMHLDREDFMDCSFLLAEEYEENGDYPAAFNLFKTLIDFELERPYFRHFFQEVLDRMRILVTQKMTGNVTTLVHIDFVLKMAQLPIALKERAVYMKKLAELHLAAADLRKARFFLSEAKKMNPKIQGIRGLESRLSRRGFNS</sequence>
<dbReference type="Gene3D" id="1.10.287.110">
    <property type="entry name" value="DnaJ domain"/>
    <property type="match status" value="1"/>
</dbReference>
<dbReference type="OrthoDB" id="7822896at2"/>
<reference evidence="2 3" key="1">
    <citation type="journal article" date="2015" name="Stand. Genomic Sci.">
        <title>Complete genome sequence and description of Salinispira pacifica gen. nov., sp. nov., a novel spirochaete isolated form a hypersaline microbial mat.</title>
        <authorList>
            <person name="Ben Hania W."/>
            <person name="Joseph M."/>
            <person name="Schumann P."/>
            <person name="Bunk B."/>
            <person name="Fiebig A."/>
            <person name="Sproer C."/>
            <person name="Klenk H.P."/>
            <person name="Fardeau M.L."/>
            <person name="Spring S."/>
        </authorList>
    </citation>
    <scope>NUCLEOTIDE SEQUENCE [LARGE SCALE GENOMIC DNA]</scope>
    <source>
        <strain evidence="2 3">L21-RPul-D2</strain>
    </source>
</reference>
<dbReference type="STRING" id="1307761.L21SP2_1865"/>
<dbReference type="PATRIC" id="fig|1307761.3.peg.1859"/>
<dbReference type="EMBL" id="CP006939">
    <property type="protein sequence ID" value="AHC15238.1"/>
    <property type="molecule type" value="Genomic_DNA"/>
</dbReference>
<dbReference type="InterPro" id="IPR052763">
    <property type="entry name" value="DnaJ_C4"/>
</dbReference>
<dbReference type="AlphaFoldDB" id="V5WHF0"/>
<protein>
    <submittedName>
        <fullName evidence="2">Chaperone protein DnaJ</fullName>
    </submittedName>
</protein>